<feature type="non-terminal residue" evidence="4">
    <location>
        <position position="1"/>
    </location>
</feature>
<dbReference type="RefSeq" id="XP_040698292.1">
    <property type="nucleotide sequence ID" value="XM_040842922.1"/>
</dbReference>
<accession>A0A1L9T4X6</accession>
<dbReference type="Gene3D" id="3.40.50.720">
    <property type="entry name" value="NAD(P)-binding Rossmann-like Domain"/>
    <property type="match status" value="1"/>
</dbReference>
<proteinExistence type="inferred from homology"/>
<dbReference type="STRING" id="1036612.A0A1L9T4X6"/>
<evidence type="ECO:0000256" key="2">
    <source>
        <dbReference type="ARBA" id="ARBA00022857"/>
    </source>
</evidence>
<reference evidence="5" key="1">
    <citation type="journal article" date="2017" name="Genome Biol.">
        <title>Comparative genomics reveals high biological diversity and specific adaptations in the industrially and medically important fungal genus Aspergillus.</title>
        <authorList>
            <person name="de Vries R.P."/>
            <person name="Riley R."/>
            <person name="Wiebenga A."/>
            <person name="Aguilar-Osorio G."/>
            <person name="Amillis S."/>
            <person name="Uchima C.A."/>
            <person name="Anderluh G."/>
            <person name="Asadollahi M."/>
            <person name="Askin M."/>
            <person name="Barry K."/>
            <person name="Battaglia E."/>
            <person name="Bayram O."/>
            <person name="Benocci T."/>
            <person name="Braus-Stromeyer S.A."/>
            <person name="Caldana C."/>
            <person name="Canovas D."/>
            <person name="Cerqueira G.C."/>
            <person name="Chen F."/>
            <person name="Chen W."/>
            <person name="Choi C."/>
            <person name="Clum A."/>
            <person name="Dos Santos R.A."/>
            <person name="Damasio A.R."/>
            <person name="Diallinas G."/>
            <person name="Emri T."/>
            <person name="Fekete E."/>
            <person name="Flipphi M."/>
            <person name="Freyberg S."/>
            <person name="Gallo A."/>
            <person name="Gournas C."/>
            <person name="Habgood R."/>
            <person name="Hainaut M."/>
            <person name="Harispe M.L."/>
            <person name="Henrissat B."/>
            <person name="Hilden K.S."/>
            <person name="Hope R."/>
            <person name="Hossain A."/>
            <person name="Karabika E."/>
            <person name="Karaffa L."/>
            <person name="Karanyi Z."/>
            <person name="Krasevec N."/>
            <person name="Kuo A."/>
            <person name="Kusch H."/>
            <person name="LaButti K."/>
            <person name="Lagendijk E.L."/>
            <person name="Lapidus A."/>
            <person name="Levasseur A."/>
            <person name="Lindquist E."/>
            <person name="Lipzen A."/>
            <person name="Logrieco A.F."/>
            <person name="MacCabe A."/>
            <person name="Maekelae M.R."/>
            <person name="Malavazi I."/>
            <person name="Melin P."/>
            <person name="Meyer V."/>
            <person name="Mielnichuk N."/>
            <person name="Miskei M."/>
            <person name="Molnar A.P."/>
            <person name="Mule G."/>
            <person name="Ngan C.Y."/>
            <person name="Orejas M."/>
            <person name="Orosz E."/>
            <person name="Ouedraogo J.P."/>
            <person name="Overkamp K.M."/>
            <person name="Park H.-S."/>
            <person name="Perrone G."/>
            <person name="Piumi F."/>
            <person name="Punt P.J."/>
            <person name="Ram A.F."/>
            <person name="Ramon A."/>
            <person name="Rauscher S."/>
            <person name="Record E."/>
            <person name="Riano-Pachon D.M."/>
            <person name="Robert V."/>
            <person name="Roehrig J."/>
            <person name="Ruller R."/>
            <person name="Salamov A."/>
            <person name="Salih N.S."/>
            <person name="Samson R.A."/>
            <person name="Sandor E."/>
            <person name="Sanguinetti M."/>
            <person name="Schuetze T."/>
            <person name="Sepcic K."/>
            <person name="Shelest E."/>
            <person name="Sherlock G."/>
            <person name="Sophianopoulou V."/>
            <person name="Squina F.M."/>
            <person name="Sun H."/>
            <person name="Susca A."/>
            <person name="Todd R.B."/>
            <person name="Tsang A."/>
            <person name="Unkles S.E."/>
            <person name="van de Wiele N."/>
            <person name="van Rossen-Uffink D."/>
            <person name="Oliveira J.V."/>
            <person name="Vesth T.C."/>
            <person name="Visser J."/>
            <person name="Yu J.-H."/>
            <person name="Zhou M."/>
            <person name="Andersen M.R."/>
            <person name="Archer D.B."/>
            <person name="Baker S.E."/>
            <person name="Benoit I."/>
            <person name="Brakhage A.A."/>
            <person name="Braus G.H."/>
            <person name="Fischer R."/>
            <person name="Frisvad J.C."/>
            <person name="Goldman G.H."/>
            <person name="Houbraken J."/>
            <person name="Oakley B."/>
            <person name="Pocsi I."/>
            <person name="Scazzocchio C."/>
            <person name="Seiboth B."/>
            <person name="vanKuyk P.A."/>
            <person name="Wortman J."/>
            <person name="Dyer P.S."/>
            <person name="Grigoriev I.V."/>
        </authorList>
    </citation>
    <scope>NUCLEOTIDE SEQUENCE [LARGE SCALE GENOMIC DNA]</scope>
    <source>
        <strain evidence="5">CBS 593.65</strain>
    </source>
</reference>
<dbReference type="CDD" id="cd05233">
    <property type="entry name" value="SDR_c"/>
    <property type="match status" value="1"/>
</dbReference>
<evidence type="ECO:0000256" key="3">
    <source>
        <dbReference type="ARBA" id="ARBA00023002"/>
    </source>
</evidence>
<sequence length="246" mass="26212">GIGKTVAHVFAQNGIEGLALADVSVPNLESVQAELREKYPHVRVEIFTVDVTQEDQIAAAVQSVAAKFGRIDISIHGAGIAGNPAPTHELPLSDWQRVIDVNQTGVMLCDKWVIQQMLKQELRPGYEGRGIIVNLASMYGIQSPDGSFGIIAYTTSKHAVVGLTKFDGRAYAKDGIRINAICPGYVDTPFTTAAIQSGIADAEIDKAALKRPARPEEIANAILFLTSSMGSYMCANALIVDGGTTS</sequence>
<evidence type="ECO:0000256" key="1">
    <source>
        <dbReference type="ARBA" id="ARBA00006484"/>
    </source>
</evidence>
<dbReference type="OrthoDB" id="5840532at2759"/>
<gene>
    <name evidence="4" type="ORF">ASPSYDRAFT_160575</name>
</gene>
<dbReference type="AlphaFoldDB" id="A0A1L9T4X6"/>
<dbReference type="InterPro" id="IPR036291">
    <property type="entry name" value="NAD(P)-bd_dom_sf"/>
</dbReference>
<keyword evidence="2" id="KW-0521">NADP</keyword>
<dbReference type="SUPFAM" id="SSF51735">
    <property type="entry name" value="NAD(P)-binding Rossmann-fold domains"/>
    <property type="match status" value="1"/>
</dbReference>
<dbReference type="EMBL" id="KV878594">
    <property type="protein sequence ID" value="OJJ54486.1"/>
    <property type="molecule type" value="Genomic_DNA"/>
</dbReference>
<dbReference type="PANTHER" id="PTHR24321:SF12">
    <property type="entry name" value="SHORT-CHAIN DEHYDROGENASE_REDUCTASE FAMILY, PUTATIVE (AFU_ORTHOLOGUE AFUA_5G14340)-RELATED"/>
    <property type="match status" value="1"/>
</dbReference>
<dbReference type="PANTHER" id="PTHR24321">
    <property type="entry name" value="DEHYDROGENASES, SHORT CHAIN"/>
    <property type="match status" value="1"/>
</dbReference>
<protein>
    <submittedName>
        <fullName evidence="4">Uncharacterized protein</fullName>
    </submittedName>
</protein>
<dbReference type="PRINTS" id="PR00080">
    <property type="entry name" value="SDRFAMILY"/>
</dbReference>
<dbReference type="VEuPathDB" id="FungiDB:ASPSYDRAFT_160575"/>
<comment type="similarity">
    <text evidence="1">Belongs to the short-chain dehydrogenases/reductases (SDR) family.</text>
</comment>
<dbReference type="GO" id="GO:0016491">
    <property type="term" value="F:oxidoreductase activity"/>
    <property type="evidence" value="ECO:0007669"/>
    <property type="project" value="UniProtKB-KW"/>
</dbReference>
<dbReference type="InterPro" id="IPR002347">
    <property type="entry name" value="SDR_fam"/>
</dbReference>
<keyword evidence="5" id="KW-1185">Reference proteome</keyword>
<keyword evidence="3" id="KW-0560">Oxidoreductase</keyword>
<name>A0A1L9T4X6_9EURO</name>
<evidence type="ECO:0000313" key="5">
    <source>
        <dbReference type="Proteomes" id="UP000184356"/>
    </source>
</evidence>
<dbReference type="Pfam" id="PF13561">
    <property type="entry name" value="adh_short_C2"/>
    <property type="match status" value="1"/>
</dbReference>
<dbReference type="PRINTS" id="PR00081">
    <property type="entry name" value="GDHRDH"/>
</dbReference>
<dbReference type="FunFam" id="3.40.50.720:FF:000084">
    <property type="entry name" value="Short-chain dehydrogenase reductase"/>
    <property type="match status" value="1"/>
</dbReference>
<organism evidence="4 5">
    <name type="scientific">Aspergillus sydowii CBS 593.65</name>
    <dbReference type="NCBI Taxonomy" id="1036612"/>
    <lineage>
        <taxon>Eukaryota</taxon>
        <taxon>Fungi</taxon>
        <taxon>Dikarya</taxon>
        <taxon>Ascomycota</taxon>
        <taxon>Pezizomycotina</taxon>
        <taxon>Eurotiomycetes</taxon>
        <taxon>Eurotiomycetidae</taxon>
        <taxon>Eurotiales</taxon>
        <taxon>Aspergillaceae</taxon>
        <taxon>Aspergillus</taxon>
        <taxon>Aspergillus subgen. Nidulantes</taxon>
    </lineage>
</organism>
<dbReference type="Proteomes" id="UP000184356">
    <property type="component" value="Unassembled WGS sequence"/>
</dbReference>
<evidence type="ECO:0000313" key="4">
    <source>
        <dbReference type="EMBL" id="OJJ54486.1"/>
    </source>
</evidence>
<dbReference type="GeneID" id="63758995"/>